<dbReference type="EMBL" id="JANEYF010003440">
    <property type="protein sequence ID" value="KAJ8936255.1"/>
    <property type="molecule type" value="Genomic_DNA"/>
</dbReference>
<proteinExistence type="predicted"/>
<comment type="caution">
    <text evidence="1">The sequence shown here is derived from an EMBL/GenBank/DDBJ whole genome shotgun (WGS) entry which is preliminary data.</text>
</comment>
<protein>
    <recommendedName>
        <fullName evidence="3">Integrase catalytic domain-containing protein</fullName>
    </recommendedName>
</protein>
<dbReference type="SUPFAM" id="SSF53098">
    <property type="entry name" value="Ribonuclease H-like"/>
    <property type="match status" value="1"/>
</dbReference>
<dbReference type="InterPro" id="IPR012337">
    <property type="entry name" value="RNaseH-like_sf"/>
</dbReference>
<sequence>MHRLADKYGVEIIRTPAYHPHSNPCERQHRTLGTMLRAYVKDNHRDWESNLQKVACAIRSAKHESTGQSPYLVNFGREIKLHGDDHKVSDILPDSGKPNNPVEFTKIFEDVRKRLDRAFERSRQTYNLRRRDVKFELGERVWRKNYPQSKAGQYFTAKFAPRFIGPFIISKCISPWAYELKDLNGKLSGIWNVKDLKPDTSSSYD</sequence>
<dbReference type="InterPro" id="IPR050951">
    <property type="entry name" value="Retrovirus_Pol_polyprotein"/>
</dbReference>
<name>A0AAV8XE44_9CUCU</name>
<reference evidence="1" key="1">
    <citation type="journal article" date="2023" name="Insect Mol. Biol.">
        <title>Genome sequencing provides insights into the evolution of gene families encoding plant cell wall-degrading enzymes in longhorned beetles.</title>
        <authorList>
            <person name="Shin N.R."/>
            <person name="Okamura Y."/>
            <person name="Kirsch R."/>
            <person name="Pauchet Y."/>
        </authorList>
    </citation>
    <scope>NUCLEOTIDE SEQUENCE</scope>
    <source>
        <strain evidence="1">RBIC_L_NR</strain>
    </source>
</reference>
<gene>
    <name evidence="1" type="ORF">NQ314_012442</name>
</gene>
<evidence type="ECO:0000313" key="1">
    <source>
        <dbReference type="EMBL" id="KAJ8936255.1"/>
    </source>
</evidence>
<dbReference type="PANTHER" id="PTHR37984:SF5">
    <property type="entry name" value="PROTEIN NYNRIN-LIKE"/>
    <property type="match status" value="1"/>
</dbReference>
<keyword evidence="2" id="KW-1185">Reference proteome</keyword>
<dbReference type="Gene3D" id="3.30.420.10">
    <property type="entry name" value="Ribonuclease H-like superfamily/Ribonuclease H"/>
    <property type="match status" value="1"/>
</dbReference>
<dbReference type="InterPro" id="IPR036397">
    <property type="entry name" value="RNaseH_sf"/>
</dbReference>
<evidence type="ECO:0000313" key="2">
    <source>
        <dbReference type="Proteomes" id="UP001162156"/>
    </source>
</evidence>
<evidence type="ECO:0008006" key="3">
    <source>
        <dbReference type="Google" id="ProtNLM"/>
    </source>
</evidence>
<accession>A0AAV8XE44</accession>
<dbReference type="PANTHER" id="PTHR37984">
    <property type="entry name" value="PROTEIN CBG26694"/>
    <property type="match status" value="1"/>
</dbReference>
<organism evidence="1 2">
    <name type="scientific">Rhamnusium bicolor</name>
    <dbReference type="NCBI Taxonomy" id="1586634"/>
    <lineage>
        <taxon>Eukaryota</taxon>
        <taxon>Metazoa</taxon>
        <taxon>Ecdysozoa</taxon>
        <taxon>Arthropoda</taxon>
        <taxon>Hexapoda</taxon>
        <taxon>Insecta</taxon>
        <taxon>Pterygota</taxon>
        <taxon>Neoptera</taxon>
        <taxon>Endopterygota</taxon>
        <taxon>Coleoptera</taxon>
        <taxon>Polyphaga</taxon>
        <taxon>Cucujiformia</taxon>
        <taxon>Chrysomeloidea</taxon>
        <taxon>Cerambycidae</taxon>
        <taxon>Lepturinae</taxon>
        <taxon>Rhagiini</taxon>
        <taxon>Rhamnusium</taxon>
    </lineage>
</organism>
<dbReference type="GO" id="GO:0003676">
    <property type="term" value="F:nucleic acid binding"/>
    <property type="evidence" value="ECO:0007669"/>
    <property type="project" value="InterPro"/>
</dbReference>
<dbReference type="Proteomes" id="UP001162156">
    <property type="component" value="Unassembled WGS sequence"/>
</dbReference>
<dbReference type="AlphaFoldDB" id="A0AAV8XE44"/>